<dbReference type="EMBL" id="CM015725">
    <property type="protein sequence ID" value="KAF3699224.1"/>
    <property type="molecule type" value="Genomic_DNA"/>
</dbReference>
<keyword evidence="4" id="KW-0297">G-protein coupled receptor</keyword>
<keyword evidence="5 9" id="KW-0472">Membrane</keyword>
<dbReference type="SUPFAM" id="SSF81321">
    <property type="entry name" value="Family A G protein-coupled receptor-like"/>
    <property type="match status" value="1"/>
</dbReference>
<feature type="transmembrane region" description="Helical" evidence="9">
    <location>
        <begin position="52"/>
        <end position="71"/>
    </location>
</feature>
<dbReference type="GO" id="GO:0005886">
    <property type="term" value="C:plasma membrane"/>
    <property type="evidence" value="ECO:0007669"/>
    <property type="project" value="TreeGrafter"/>
</dbReference>
<feature type="transmembrane region" description="Helical" evidence="9">
    <location>
        <begin position="211"/>
        <end position="240"/>
    </location>
</feature>
<dbReference type="PANTHER" id="PTHR24232">
    <property type="entry name" value="G-PROTEIN COUPLED RECEPTOR"/>
    <property type="match status" value="1"/>
</dbReference>
<feature type="transmembrane region" description="Helical" evidence="9">
    <location>
        <begin position="128"/>
        <end position="147"/>
    </location>
</feature>
<feature type="transmembrane region" description="Helical" evidence="9">
    <location>
        <begin position="171"/>
        <end position="190"/>
    </location>
</feature>
<sequence>MCTNTSNATCKVEILHGVAYSPLFFLGLLVNAAALCAFLAKRDCWTDTYIYMFNLAIADMALVLFLPFRIYDAFFCLPKTTLCTFLINIHFTNMYARILTTTVISVQRYLVIRFPLQARSWRKKKETAFGVCLVIWVFLVTTCAVFRKDNYPDKLWRCYERCKNHRLQKEFIVILLLLGFFIPLMIIVFCTSRIICILSKAENKSEEKKSIIGLVTANMIVFIVCYTPIHTGFLVNYFYIPPSHWQSLYIPAHVYFHVSEWIAATNCCFDSISYYFLLKQS</sequence>
<dbReference type="InterPro" id="IPR000276">
    <property type="entry name" value="GPCR_Rhodpsn"/>
</dbReference>
<feature type="domain" description="G-protein coupled receptors family 1 profile" evidence="10">
    <location>
        <begin position="30"/>
        <end position="274"/>
    </location>
</feature>
<organism evidence="11 12">
    <name type="scientific">Channa argus</name>
    <name type="common">Northern snakehead</name>
    <name type="synonym">Ophicephalus argus</name>
    <dbReference type="NCBI Taxonomy" id="215402"/>
    <lineage>
        <taxon>Eukaryota</taxon>
        <taxon>Metazoa</taxon>
        <taxon>Chordata</taxon>
        <taxon>Craniata</taxon>
        <taxon>Vertebrata</taxon>
        <taxon>Euteleostomi</taxon>
        <taxon>Actinopterygii</taxon>
        <taxon>Neopterygii</taxon>
        <taxon>Teleostei</taxon>
        <taxon>Neoteleostei</taxon>
        <taxon>Acanthomorphata</taxon>
        <taxon>Anabantaria</taxon>
        <taxon>Anabantiformes</taxon>
        <taxon>Channoidei</taxon>
        <taxon>Channidae</taxon>
        <taxon>Channa</taxon>
    </lineage>
</organism>
<feature type="transmembrane region" description="Helical" evidence="9">
    <location>
        <begin position="94"/>
        <end position="116"/>
    </location>
</feature>
<proteinExistence type="predicted"/>
<keyword evidence="2 9" id="KW-0812">Transmembrane</keyword>
<comment type="subcellular location">
    <subcellularLocation>
        <location evidence="1">Membrane</location>
        <topology evidence="1">Multi-pass membrane protein</topology>
    </subcellularLocation>
</comment>
<dbReference type="GO" id="GO:0035025">
    <property type="term" value="P:positive regulation of Rho protein signal transduction"/>
    <property type="evidence" value="ECO:0007669"/>
    <property type="project" value="TreeGrafter"/>
</dbReference>
<gene>
    <name evidence="11" type="ORF">EXN66_Car014911</name>
</gene>
<keyword evidence="7" id="KW-0325">Glycoprotein</keyword>
<keyword evidence="12" id="KW-1185">Reference proteome</keyword>
<evidence type="ECO:0000259" key="10">
    <source>
        <dbReference type="PROSITE" id="PS50262"/>
    </source>
</evidence>
<dbReference type="GO" id="GO:0004930">
    <property type="term" value="F:G protein-coupled receptor activity"/>
    <property type="evidence" value="ECO:0007669"/>
    <property type="project" value="UniProtKB-KW"/>
</dbReference>
<feature type="transmembrane region" description="Helical" evidence="9">
    <location>
        <begin position="20"/>
        <end position="40"/>
    </location>
</feature>
<evidence type="ECO:0000313" key="12">
    <source>
        <dbReference type="Proteomes" id="UP000503349"/>
    </source>
</evidence>
<evidence type="ECO:0000256" key="6">
    <source>
        <dbReference type="ARBA" id="ARBA00023170"/>
    </source>
</evidence>
<evidence type="ECO:0000256" key="8">
    <source>
        <dbReference type="ARBA" id="ARBA00023224"/>
    </source>
</evidence>
<keyword evidence="8" id="KW-0807">Transducer</keyword>
<keyword evidence="3 9" id="KW-1133">Transmembrane helix</keyword>
<dbReference type="GO" id="GO:0007200">
    <property type="term" value="P:phospholipase C-activating G protein-coupled receptor signaling pathway"/>
    <property type="evidence" value="ECO:0007669"/>
    <property type="project" value="TreeGrafter"/>
</dbReference>
<reference evidence="11 12" key="1">
    <citation type="submission" date="2019-02" db="EMBL/GenBank/DDBJ databases">
        <title>Opniocepnalus argus genome.</title>
        <authorList>
            <person name="Zhou C."/>
            <person name="Xiao S."/>
        </authorList>
    </citation>
    <scope>NUCLEOTIDE SEQUENCE [LARGE SCALE GENOMIC DNA]</scope>
    <source>
        <strain evidence="11">OARG1902GOOAL</strain>
        <tissue evidence="11">Muscle</tissue>
    </source>
</reference>
<evidence type="ECO:0000313" key="11">
    <source>
        <dbReference type="EMBL" id="KAF3699224.1"/>
    </source>
</evidence>
<dbReference type="PROSITE" id="PS50262">
    <property type="entry name" value="G_PROTEIN_RECEP_F1_2"/>
    <property type="match status" value="1"/>
</dbReference>
<reference evidence="12" key="2">
    <citation type="submission" date="2019-02" db="EMBL/GenBank/DDBJ databases">
        <title>Opniocepnalus argus Var Kimnra genome.</title>
        <authorList>
            <person name="Zhou C."/>
            <person name="Xiao S."/>
        </authorList>
    </citation>
    <scope>NUCLEOTIDE SEQUENCE [LARGE SCALE GENOMIC DNA]</scope>
</reference>
<dbReference type="PANTHER" id="PTHR24232:SF101">
    <property type="entry name" value="G-PROTEIN COUPLED RECEPTOR 35-LIKE"/>
    <property type="match status" value="1"/>
</dbReference>
<evidence type="ECO:0000256" key="7">
    <source>
        <dbReference type="ARBA" id="ARBA00023180"/>
    </source>
</evidence>
<evidence type="ECO:0000256" key="5">
    <source>
        <dbReference type="ARBA" id="ARBA00023136"/>
    </source>
</evidence>
<dbReference type="AlphaFoldDB" id="A0A6G1Q9Y1"/>
<dbReference type="Pfam" id="PF00001">
    <property type="entry name" value="7tm_1"/>
    <property type="match status" value="1"/>
</dbReference>
<protein>
    <submittedName>
        <fullName evidence="11">G-protein coupled receptor 35 Kynurenic acid receptor</fullName>
    </submittedName>
</protein>
<evidence type="ECO:0000256" key="9">
    <source>
        <dbReference type="SAM" id="Phobius"/>
    </source>
</evidence>
<dbReference type="Gene3D" id="1.20.1070.10">
    <property type="entry name" value="Rhodopsin 7-helix transmembrane proteins"/>
    <property type="match status" value="1"/>
</dbReference>
<evidence type="ECO:0000256" key="4">
    <source>
        <dbReference type="ARBA" id="ARBA00023040"/>
    </source>
</evidence>
<keyword evidence="6 11" id="KW-0675">Receptor</keyword>
<dbReference type="Proteomes" id="UP000503349">
    <property type="component" value="Chromosome 14"/>
</dbReference>
<name>A0A6G1Q9Y1_CHAAH</name>
<evidence type="ECO:0000256" key="1">
    <source>
        <dbReference type="ARBA" id="ARBA00004141"/>
    </source>
</evidence>
<evidence type="ECO:0000256" key="3">
    <source>
        <dbReference type="ARBA" id="ARBA00022989"/>
    </source>
</evidence>
<dbReference type="PRINTS" id="PR00237">
    <property type="entry name" value="GPCRRHODOPSN"/>
</dbReference>
<evidence type="ECO:0000256" key="2">
    <source>
        <dbReference type="ARBA" id="ARBA00022692"/>
    </source>
</evidence>
<accession>A0A6G1Q9Y1</accession>
<dbReference type="InterPro" id="IPR017452">
    <property type="entry name" value="GPCR_Rhodpsn_7TM"/>
</dbReference>